<reference evidence="3" key="2">
    <citation type="submission" date="2022-10" db="EMBL/GenBank/DDBJ databases">
        <authorList>
            <consortium name="ENA_rothamsted_submissions"/>
            <consortium name="culmorum"/>
            <person name="King R."/>
        </authorList>
    </citation>
    <scope>NUCLEOTIDE SEQUENCE</scope>
</reference>
<dbReference type="Pfam" id="PF10157">
    <property type="entry name" value="BORCS6"/>
    <property type="match status" value="1"/>
</dbReference>
<evidence type="ECO:0000313" key="3">
    <source>
        <dbReference type="EMBL" id="CAH1163966.1"/>
    </source>
</evidence>
<dbReference type="InterPro" id="IPR019314">
    <property type="entry name" value="BORCS6"/>
</dbReference>
<dbReference type="AlphaFoldDB" id="A0A9P0DL04"/>
<dbReference type="GO" id="GO:0032418">
    <property type="term" value="P:lysosome localization"/>
    <property type="evidence" value="ECO:0007669"/>
    <property type="project" value="TreeGrafter"/>
</dbReference>
<gene>
    <name evidence="3" type="ORF">PHAECO_LOCUS8335</name>
</gene>
<feature type="domain" description="BLOC-1-related complex subunit 6 C-terminal helix" evidence="2">
    <location>
        <begin position="175"/>
        <end position="273"/>
    </location>
</feature>
<dbReference type="PANTHER" id="PTHR13440">
    <property type="entry name" value="BLOC-1 RELATED COMPLEX SUBUNIT 6"/>
    <property type="match status" value="1"/>
</dbReference>
<evidence type="ECO:0000259" key="2">
    <source>
        <dbReference type="Pfam" id="PF10157"/>
    </source>
</evidence>
<accession>A0A9P0DL04</accession>
<dbReference type="InterPro" id="IPR046465">
    <property type="entry name" value="BORCS6_C"/>
</dbReference>
<feature type="compositionally biased region" description="Pro residues" evidence="1">
    <location>
        <begin position="9"/>
        <end position="25"/>
    </location>
</feature>
<protein>
    <recommendedName>
        <fullName evidence="2">BLOC-1-related complex subunit 6 C-terminal helix domain-containing protein</fullName>
    </recommendedName>
</protein>
<organism evidence="3 4">
    <name type="scientific">Phaedon cochleariae</name>
    <name type="common">Mustard beetle</name>
    <dbReference type="NCBI Taxonomy" id="80249"/>
    <lineage>
        <taxon>Eukaryota</taxon>
        <taxon>Metazoa</taxon>
        <taxon>Ecdysozoa</taxon>
        <taxon>Arthropoda</taxon>
        <taxon>Hexapoda</taxon>
        <taxon>Insecta</taxon>
        <taxon>Pterygota</taxon>
        <taxon>Neoptera</taxon>
        <taxon>Endopterygota</taxon>
        <taxon>Coleoptera</taxon>
        <taxon>Polyphaga</taxon>
        <taxon>Cucujiformia</taxon>
        <taxon>Chrysomeloidea</taxon>
        <taxon>Chrysomelidae</taxon>
        <taxon>Chrysomelinae</taxon>
        <taxon>Chrysomelini</taxon>
        <taxon>Phaedon</taxon>
    </lineage>
</organism>
<dbReference type="EMBL" id="OU896710">
    <property type="protein sequence ID" value="CAH1163966.1"/>
    <property type="molecule type" value="Genomic_DNA"/>
</dbReference>
<evidence type="ECO:0000313" key="4">
    <source>
        <dbReference type="Proteomes" id="UP001153737"/>
    </source>
</evidence>
<dbReference type="PANTHER" id="PTHR13440:SF7">
    <property type="entry name" value="BLOC-1 RELATED COMPLEX SUBUNIT 6"/>
    <property type="match status" value="1"/>
</dbReference>
<feature type="region of interest" description="Disordered" evidence="1">
    <location>
        <begin position="1"/>
        <end position="29"/>
    </location>
</feature>
<keyword evidence="4" id="KW-1185">Reference proteome</keyword>
<dbReference type="OrthoDB" id="21270at2759"/>
<proteinExistence type="predicted"/>
<evidence type="ECO:0000256" key="1">
    <source>
        <dbReference type="SAM" id="MobiDB-lite"/>
    </source>
</evidence>
<dbReference type="Proteomes" id="UP001153737">
    <property type="component" value="Chromosome 4"/>
</dbReference>
<name>A0A9P0DL04_PHACE</name>
<sequence>MDLEEHNSPSPPPPTEPAPKLPPPLPERHIKSMIQPAVLEKVHVELEEDIDDDEISQQMTQSYSEISFKSGFSPEGELPLSSTLESVSIVDEIKQRPMTLSCSRVPNSKPMVPLNLEGSVHVEGNMTHFVAEDLEHKIRLSSPVSKKDASSVSSNSRTCTPNSLYRQLLVPQVGQLDSALINDLECEAHHMATSVDSLIENLSGILHSISSITADNVDVYEKAVAKMSDSMDSNIKSIYTMMAKAEEVTQSMKVMESHSARIKEIKRLVDLFDTFV</sequence>
<dbReference type="GO" id="GO:0099078">
    <property type="term" value="C:BORC complex"/>
    <property type="evidence" value="ECO:0007669"/>
    <property type="project" value="TreeGrafter"/>
</dbReference>
<reference evidence="3" key="1">
    <citation type="submission" date="2022-01" db="EMBL/GenBank/DDBJ databases">
        <authorList>
            <person name="King R."/>
        </authorList>
    </citation>
    <scope>NUCLEOTIDE SEQUENCE</scope>
</reference>